<keyword evidence="3" id="KW-1185">Reference proteome</keyword>
<keyword evidence="1" id="KW-0472">Membrane</keyword>
<protein>
    <recommendedName>
        <fullName evidence="4">Zinc-finger domain-containing protein</fullName>
    </recommendedName>
</protein>
<accession>A0A5S9ILQ9</accession>
<dbReference type="Proteomes" id="UP000326354">
    <property type="component" value="Chromosome"/>
</dbReference>
<sequence>MECSIFQREMASYLYDEMPKEQREIWQSHIDNCSNCTREVQELQQVLDIVSQSSEEHWRPKKRRFERILLRVVPIAAVLLFCFVLGFVLGKLYLPENRKQVVKKTNINEVLMILAQNQKYRTSLSQGQLKLIQTMEKKLVQDTKLQTQISDLHQLEELTYTADKKYVSEAQQKFLEKYPESVLTAPIRISLAKNLHENKQYRKAQKIYREILADTFLDPSERGKYMWQLSQCYEKDSAAYFRILQQLEKEGSYGSYSWKSCKQLADRDFKQQQFLTAYERYKKYLQQSMLNDEEVKQRISWMRHHERDNYYPLMLYVRAQEQQEYYGLKVIITQYPDSPLASNAFKMYLKNQETTVRRIHKPFPKSRDATTLATYLEEVSQSNEQDEVAKFAKYWQAKILEQQLRDVPRALQIYKEIMEKSNNYRLQEIAYERVHQILNAERK</sequence>
<dbReference type="InterPro" id="IPR041916">
    <property type="entry name" value="Anti_sigma_zinc_sf"/>
</dbReference>
<dbReference type="Gene3D" id="1.25.40.10">
    <property type="entry name" value="Tetratricopeptide repeat domain"/>
    <property type="match status" value="1"/>
</dbReference>
<dbReference type="OrthoDB" id="9757961at2"/>
<evidence type="ECO:0008006" key="4">
    <source>
        <dbReference type="Google" id="ProtNLM"/>
    </source>
</evidence>
<organism evidence="2 3">
    <name type="scientific">Uabimicrobium amorphum</name>
    <dbReference type="NCBI Taxonomy" id="2596890"/>
    <lineage>
        <taxon>Bacteria</taxon>
        <taxon>Pseudomonadati</taxon>
        <taxon>Planctomycetota</taxon>
        <taxon>Candidatus Uabimicrobiia</taxon>
        <taxon>Candidatus Uabimicrobiales</taxon>
        <taxon>Candidatus Uabimicrobiaceae</taxon>
        <taxon>Candidatus Uabimicrobium</taxon>
    </lineage>
</organism>
<dbReference type="EMBL" id="AP019860">
    <property type="protein sequence ID" value="BBM84203.1"/>
    <property type="molecule type" value="Genomic_DNA"/>
</dbReference>
<evidence type="ECO:0000256" key="1">
    <source>
        <dbReference type="SAM" id="Phobius"/>
    </source>
</evidence>
<name>A0A5S9ILQ9_UABAM</name>
<dbReference type="RefSeq" id="WP_151968373.1">
    <property type="nucleotide sequence ID" value="NZ_AP019860.1"/>
</dbReference>
<feature type="transmembrane region" description="Helical" evidence="1">
    <location>
        <begin position="68"/>
        <end position="94"/>
    </location>
</feature>
<gene>
    <name evidence="2" type="ORF">UABAM_02559</name>
</gene>
<dbReference type="KEGG" id="uam:UABAM_02559"/>
<dbReference type="AlphaFoldDB" id="A0A5S9ILQ9"/>
<dbReference type="Gene3D" id="1.10.10.1320">
    <property type="entry name" value="Anti-sigma factor, zinc-finger domain"/>
    <property type="match status" value="1"/>
</dbReference>
<evidence type="ECO:0000313" key="2">
    <source>
        <dbReference type="EMBL" id="BBM84203.1"/>
    </source>
</evidence>
<keyword evidence="1" id="KW-0812">Transmembrane</keyword>
<keyword evidence="1" id="KW-1133">Transmembrane helix</keyword>
<dbReference type="InterPro" id="IPR011990">
    <property type="entry name" value="TPR-like_helical_dom_sf"/>
</dbReference>
<proteinExistence type="predicted"/>
<evidence type="ECO:0000313" key="3">
    <source>
        <dbReference type="Proteomes" id="UP000326354"/>
    </source>
</evidence>
<reference evidence="2 3" key="1">
    <citation type="submission" date="2019-08" db="EMBL/GenBank/DDBJ databases">
        <title>Complete genome sequence of Candidatus Uab amorphum.</title>
        <authorList>
            <person name="Shiratori T."/>
            <person name="Suzuki S."/>
            <person name="Kakizawa Y."/>
            <person name="Ishida K."/>
        </authorList>
    </citation>
    <scope>NUCLEOTIDE SEQUENCE [LARGE SCALE GENOMIC DNA]</scope>
    <source>
        <strain evidence="2 3">SRT547</strain>
    </source>
</reference>